<evidence type="ECO:0000313" key="1">
    <source>
        <dbReference type="EMBL" id="DAE14970.1"/>
    </source>
</evidence>
<proteinExistence type="predicted"/>
<protein>
    <submittedName>
        <fullName evidence="1">Uncharacterized protein</fullName>
    </submittedName>
</protein>
<reference evidence="1" key="1">
    <citation type="journal article" date="2021" name="Proc. Natl. Acad. Sci. U.S.A.">
        <title>A Catalog of Tens of Thousands of Viruses from Human Metagenomes Reveals Hidden Associations with Chronic Diseases.</title>
        <authorList>
            <person name="Tisza M.J."/>
            <person name="Buck C.B."/>
        </authorList>
    </citation>
    <scope>NUCLEOTIDE SEQUENCE</scope>
    <source>
        <strain evidence="1">Ctf8W5</strain>
    </source>
</reference>
<sequence>MVEPGQKKILRRGNPPLFMLYCYTGGAKREGIYEKTKTTALI</sequence>
<name>A0A8S5Q7P6_9CAUD</name>
<dbReference type="EMBL" id="BK015597">
    <property type="protein sequence ID" value="DAE14970.1"/>
    <property type="molecule type" value="Genomic_DNA"/>
</dbReference>
<accession>A0A8S5Q7P6</accession>
<organism evidence="1">
    <name type="scientific">Siphoviridae sp. ctf8W5</name>
    <dbReference type="NCBI Taxonomy" id="2825595"/>
    <lineage>
        <taxon>Viruses</taxon>
        <taxon>Duplodnaviria</taxon>
        <taxon>Heunggongvirae</taxon>
        <taxon>Uroviricota</taxon>
        <taxon>Caudoviricetes</taxon>
    </lineage>
</organism>